<dbReference type="Proteomes" id="UP000050381">
    <property type="component" value="Unassembled WGS sequence"/>
</dbReference>
<evidence type="ECO:0000256" key="1">
    <source>
        <dbReference type="SAM" id="Phobius"/>
    </source>
</evidence>
<comment type="caution">
    <text evidence="2">The sequence shown here is derived from an EMBL/GenBank/DDBJ whole genome shotgun (WGS) entry which is preliminary data.</text>
</comment>
<evidence type="ECO:0000313" key="2">
    <source>
        <dbReference type="EMBL" id="KPW94528.1"/>
    </source>
</evidence>
<gene>
    <name evidence="2" type="ORF">ALO79_200189</name>
</gene>
<dbReference type="PATRIC" id="fig|264450.4.peg.4791"/>
<evidence type="ECO:0000313" key="3">
    <source>
        <dbReference type="Proteomes" id="UP000050381"/>
    </source>
</evidence>
<reference evidence="2 3" key="1">
    <citation type="submission" date="2015-09" db="EMBL/GenBank/DDBJ databases">
        <title>Genome announcement of multiple Pseudomonas syringae strains.</title>
        <authorList>
            <person name="Thakur S."/>
            <person name="Wang P.W."/>
            <person name="Gong Y."/>
            <person name="Weir B.S."/>
            <person name="Guttman D.S."/>
        </authorList>
    </citation>
    <scope>NUCLEOTIDE SEQUENCE [LARGE SCALE GENOMIC DNA]</scope>
    <source>
        <strain evidence="2 3">ICMP9419</strain>
    </source>
</reference>
<keyword evidence="1" id="KW-1133">Transmembrane helix</keyword>
<keyword evidence="1" id="KW-0472">Membrane</keyword>
<dbReference type="EMBL" id="LJQD01000309">
    <property type="protein sequence ID" value="KPW94528.1"/>
    <property type="molecule type" value="Genomic_DNA"/>
</dbReference>
<name>A0A0P9S8Y7_PSESX</name>
<accession>A0A0P9S8Y7</accession>
<organism evidence="2 3">
    <name type="scientific">Pseudomonas syringae pv. castaneae</name>
    <dbReference type="NCBI Taxonomy" id="264450"/>
    <lineage>
        <taxon>Bacteria</taxon>
        <taxon>Pseudomonadati</taxon>
        <taxon>Pseudomonadota</taxon>
        <taxon>Gammaproteobacteria</taxon>
        <taxon>Pseudomonadales</taxon>
        <taxon>Pseudomonadaceae</taxon>
        <taxon>Pseudomonas</taxon>
        <taxon>Pseudomonas syringae</taxon>
    </lineage>
</organism>
<proteinExistence type="predicted"/>
<feature type="transmembrane region" description="Helical" evidence="1">
    <location>
        <begin position="28"/>
        <end position="53"/>
    </location>
</feature>
<dbReference type="RefSeq" id="WP_057432380.1">
    <property type="nucleotide sequence ID" value="NZ_LJQD01000309.1"/>
</dbReference>
<keyword evidence="1" id="KW-0812">Transmembrane</keyword>
<sequence>MKLVLAQLIAVLASIGLGEAGQRTGELVYIEAGILALVLGVVLMLAAFGLELVELLRERSLSQGRLDTPAA</sequence>
<protein>
    <submittedName>
        <fullName evidence="2">Uncharacterized protein</fullName>
    </submittedName>
</protein>
<dbReference type="AlphaFoldDB" id="A0A0P9S8Y7"/>